<evidence type="ECO:0000256" key="2">
    <source>
        <dbReference type="ARBA" id="ARBA00022737"/>
    </source>
</evidence>
<reference evidence="5" key="1">
    <citation type="submission" date="2023-04" db="EMBL/GenBank/DDBJ databases">
        <title>Phytophthora fragariaefolia NBRC 109709.</title>
        <authorList>
            <person name="Ichikawa N."/>
            <person name="Sato H."/>
            <person name="Tonouchi N."/>
        </authorList>
    </citation>
    <scope>NUCLEOTIDE SEQUENCE</scope>
    <source>
        <strain evidence="5">NBRC 109709</strain>
    </source>
</reference>
<sequence length="537" mass="57173">MRHVDRVALCYQTGVVPLHPVSFTPKRSYSDHDLDTASMAGRHLRLEEYASSGLAAGYEDADDTLSGVKVRPMHAGRGGGCDDERGARVAHGAGASHRENELYMETFDSAFEELSAAEAARSGRERHEASEASLKPPAGSSAAKMTLGPAKRTSSAPGATGALEGAWLQGPSVPEGEMHSVSAQPLMCMSMSADETEVVVGSSDHALYVVPLEGSSSSRPSRGAGSSRLRTLYTKRYGHTEWVTCVAHLPDRRIVSGGMDSKLCLWDATGVKCDDLLGHSGSVSCVLAVSDEVALSAGYDKMLRLWNVSRRASSRQREISVTKAGTAPILDVSLIRSSQQQAAVCGDRDGGVQLIDLQANKMLRKHANAHRGHTTSVLGSVADGTDGSSVYFSGGQDGAIRVWDTRQKTAAFSLEFHVDPRSGKSGAVGFLREPEDDFNLLISGGADGVINVLDKRQSYGVVHSFTEHLDFIYSLHIRSQLCFSGAGNGMLHVHDWKQGKLLYGLGANQAAVRAVATSEKQLVAAGDDGGVVVYDMK</sequence>
<organism evidence="5 6">
    <name type="scientific">Phytophthora fragariaefolia</name>
    <dbReference type="NCBI Taxonomy" id="1490495"/>
    <lineage>
        <taxon>Eukaryota</taxon>
        <taxon>Sar</taxon>
        <taxon>Stramenopiles</taxon>
        <taxon>Oomycota</taxon>
        <taxon>Peronosporomycetes</taxon>
        <taxon>Peronosporales</taxon>
        <taxon>Peronosporaceae</taxon>
        <taxon>Phytophthora</taxon>
    </lineage>
</organism>
<evidence type="ECO:0000313" key="6">
    <source>
        <dbReference type="Proteomes" id="UP001165121"/>
    </source>
</evidence>
<feature type="repeat" description="WD" evidence="3">
    <location>
        <begin position="236"/>
        <end position="267"/>
    </location>
</feature>
<keyword evidence="2" id="KW-0677">Repeat</keyword>
<keyword evidence="6" id="KW-1185">Reference proteome</keyword>
<proteinExistence type="predicted"/>
<dbReference type="EMBL" id="BSXT01002263">
    <property type="protein sequence ID" value="GMF48010.1"/>
    <property type="molecule type" value="Genomic_DNA"/>
</dbReference>
<feature type="region of interest" description="Disordered" evidence="4">
    <location>
        <begin position="116"/>
        <end position="169"/>
    </location>
</feature>
<gene>
    <name evidence="5" type="ORF">Pfra01_001835600</name>
</gene>
<dbReference type="Proteomes" id="UP001165121">
    <property type="component" value="Unassembled WGS sequence"/>
</dbReference>
<feature type="compositionally biased region" description="Basic and acidic residues" evidence="4">
    <location>
        <begin position="121"/>
        <end position="130"/>
    </location>
</feature>
<dbReference type="InterPro" id="IPR020472">
    <property type="entry name" value="WD40_PAC1"/>
</dbReference>
<accession>A0A9W6XXR6</accession>
<name>A0A9W6XXR6_9STRA</name>
<comment type="caution">
    <text evidence="5">The sequence shown here is derived from an EMBL/GenBank/DDBJ whole genome shotgun (WGS) entry which is preliminary data.</text>
</comment>
<dbReference type="PANTHER" id="PTHR22847">
    <property type="entry name" value="WD40 REPEAT PROTEIN"/>
    <property type="match status" value="1"/>
</dbReference>
<dbReference type="SUPFAM" id="SSF50978">
    <property type="entry name" value="WD40 repeat-like"/>
    <property type="match status" value="1"/>
</dbReference>
<dbReference type="AlphaFoldDB" id="A0A9W6XXR6"/>
<dbReference type="InterPro" id="IPR001680">
    <property type="entry name" value="WD40_rpt"/>
</dbReference>
<dbReference type="InterPro" id="IPR036322">
    <property type="entry name" value="WD40_repeat_dom_sf"/>
</dbReference>
<keyword evidence="1 3" id="KW-0853">WD repeat</keyword>
<dbReference type="OrthoDB" id="256303at2759"/>
<dbReference type="PROSITE" id="PS00678">
    <property type="entry name" value="WD_REPEATS_1"/>
    <property type="match status" value="1"/>
</dbReference>
<evidence type="ECO:0000256" key="4">
    <source>
        <dbReference type="SAM" id="MobiDB-lite"/>
    </source>
</evidence>
<dbReference type="PANTHER" id="PTHR22847:SF637">
    <property type="entry name" value="WD REPEAT DOMAIN 5B"/>
    <property type="match status" value="1"/>
</dbReference>
<dbReference type="InterPro" id="IPR015943">
    <property type="entry name" value="WD40/YVTN_repeat-like_dom_sf"/>
</dbReference>
<evidence type="ECO:0000256" key="3">
    <source>
        <dbReference type="PROSITE-ProRule" id="PRU00221"/>
    </source>
</evidence>
<dbReference type="GO" id="GO:1990234">
    <property type="term" value="C:transferase complex"/>
    <property type="evidence" value="ECO:0007669"/>
    <property type="project" value="UniProtKB-ARBA"/>
</dbReference>
<feature type="repeat" description="WD" evidence="3">
    <location>
        <begin position="370"/>
        <end position="413"/>
    </location>
</feature>
<dbReference type="Pfam" id="PF00400">
    <property type="entry name" value="WD40"/>
    <property type="match status" value="3"/>
</dbReference>
<feature type="repeat" description="WD" evidence="3">
    <location>
        <begin position="276"/>
        <end position="316"/>
    </location>
</feature>
<dbReference type="PRINTS" id="PR00320">
    <property type="entry name" value="GPROTEINBRPT"/>
</dbReference>
<evidence type="ECO:0000313" key="5">
    <source>
        <dbReference type="EMBL" id="GMF48010.1"/>
    </source>
</evidence>
<protein>
    <submittedName>
        <fullName evidence="5">Unnamed protein product</fullName>
    </submittedName>
</protein>
<evidence type="ECO:0000256" key="1">
    <source>
        <dbReference type="ARBA" id="ARBA00022574"/>
    </source>
</evidence>
<dbReference type="SMART" id="SM00320">
    <property type="entry name" value="WD40"/>
    <property type="match status" value="8"/>
</dbReference>
<dbReference type="PROSITE" id="PS50082">
    <property type="entry name" value="WD_REPEATS_2"/>
    <property type="match status" value="3"/>
</dbReference>
<dbReference type="Gene3D" id="2.130.10.10">
    <property type="entry name" value="YVTN repeat-like/Quinoprotein amine dehydrogenase"/>
    <property type="match status" value="2"/>
</dbReference>
<dbReference type="InterPro" id="IPR019775">
    <property type="entry name" value="WD40_repeat_CS"/>
</dbReference>